<dbReference type="HAMAP" id="MF_00101">
    <property type="entry name" value="AcpS"/>
    <property type="match status" value="1"/>
</dbReference>
<evidence type="ECO:0000256" key="4">
    <source>
        <dbReference type="ARBA" id="ARBA00022832"/>
    </source>
</evidence>
<evidence type="ECO:0000256" key="7">
    <source>
        <dbReference type="ARBA" id="ARBA00023160"/>
    </source>
</evidence>
<comment type="function">
    <text evidence="8">Transfers the 4'-phosphopantetheine moiety from coenzyme A to a Ser of acyl-carrier-protein.</text>
</comment>
<comment type="cofactor">
    <cofactor evidence="8">
        <name>Mg(2+)</name>
        <dbReference type="ChEBI" id="CHEBI:18420"/>
    </cofactor>
</comment>
<dbReference type="NCBIfam" id="TIGR00516">
    <property type="entry name" value="acpS"/>
    <property type="match status" value="1"/>
</dbReference>
<comment type="catalytic activity">
    <reaction evidence="8">
        <text>apo-[ACP] + CoA = holo-[ACP] + adenosine 3',5'-bisphosphate + H(+)</text>
        <dbReference type="Rhea" id="RHEA:12068"/>
        <dbReference type="Rhea" id="RHEA-COMP:9685"/>
        <dbReference type="Rhea" id="RHEA-COMP:9690"/>
        <dbReference type="ChEBI" id="CHEBI:15378"/>
        <dbReference type="ChEBI" id="CHEBI:29999"/>
        <dbReference type="ChEBI" id="CHEBI:57287"/>
        <dbReference type="ChEBI" id="CHEBI:58343"/>
        <dbReference type="ChEBI" id="CHEBI:64479"/>
        <dbReference type="EC" id="2.7.8.7"/>
    </reaction>
</comment>
<evidence type="ECO:0000256" key="5">
    <source>
        <dbReference type="ARBA" id="ARBA00022842"/>
    </source>
</evidence>
<dbReference type="Proteomes" id="UP000653127">
    <property type="component" value="Unassembled WGS sequence"/>
</dbReference>
<evidence type="ECO:0000256" key="8">
    <source>
        <dbReference type="HAMAP-Rule" id="MF_00101"/>
    </source>
</evidence>
<feature type="domain" description="4'-phosphopantetheinyl transferase" evidence="9">
    <location>
        <begin position="4"/>
        <end position="92"/>
    </location>
</feature>
<dbReference type="InterPro" id="IPR037143">
    <property type="entry name" value="4-PPantetheinyl_Trfase_dom_sf"/>
</dbReference>
<dbReference type="GO" id="GO:0006633">
    <property type="term" value="P:fatty acid biosynthetic process"/>
    <property type="evidence" value="ECO:0007669"/>
    <property type="project" value="UniProtKB-UniRule"/>
</dbReference>
<keyword evidence="8" id="KW-0963">Cytoplasm</keyword>
<sequence length="123" mass="13511">MQTGIDLVEVSRIQKSLQNSRFLQRVFSREERALFVQRGGNPQTIAANFAAKEAFAKAIGTGVRGFALDEVALLRDQLGKPYFQLSGRALALVEAHQWTLAVSVTHTRAYASAVVVCYGGKNR</sequence>
<dbReference type="Pfam" id="PF01648">
    <property type="entry name" value="ACPS"/>
    <property type="match status" value="1"/>
</dbReference>
<dbReference type="NCBIfam" id="TIGR00556">
    <property type="entry name" value="pantethn_trn"/>
    <property type="match status" value="1"/>
</dbReference>
<dbReference type="SUPFAM" id="SSF56214">
    <property type="entry name" value="4'-phosphopantetheinyl transferase"/>
    <property type="match status" value="1"/>
</dbReference>
<dbReference type="InterPro" id="IPR008278">
    <property type="entry name" value="4-PPantetheinyl_Trfase_dom"/>
</dbReference>
<comment type="caution">
    <text evidence="10">The sequence shown here is derived from an EMBL/GenBank/DDBJ whole genome shotgun (WGS) entry which is preliminary data.</text>
</comment>
<keyword evidence="6 8" id="KW-0443">Lipid metabolism</keyword>
<proteinExistence type="inferred from homology"/>
<protein>
    <recommendedName>
        <fullName evidence="8">Holo-[acyl-carrier-protein] synthase</fullName>
        <shortName evidence="8">Holo-ACP synthase</shortName>
        <ecNumber evidence="8">2.7.8.7</ecNumber>
    </recommendedName>
    <alternativeName>
        <fullName evidence="8">4'-phosphopantetheinyl transferase AcpS</fullName>
    </alternativeName>
</protein>
<dbReference type="InterPro" id="IPR002582">
    <property type="entry name" value="ACPS"/>
</dbReference>
<evidence type="ECO:0000256" key="1">
    <source>
        <dbReference type="ARBA" id="ARBA00022516"/>
    </source>
</evidence>
<keyword evidence="1 8" id="KW-0444">Lipid biosynthesis</keyword>
<accession>A0A926DXB2</accession>
<evidence type="ECO:0000313" key="10">
    <source>
        <dbReference type="EMBL" id="MBC8546970.1"/>
    </source>
</evidence>
<dbReference type="EMBL" id="JACRST010000012">
    <property type="protein sequence ID" value="MBC8546970.1"/>
    <property type="molecule type" value="Genomic_DNA"/>
</dbReference>
<gene>
    <name evidence="8 10" type="primary">acpS</name>
    <name evidence="10" type="ORF">H8711_08485</name>
</gene>
<evidence type="ECO:0000256" key="2">
    <source>
        <dbReference type="ARBA" id="ARBA00022679"/>
    </source>
</evidence>
<comment type="similarity">
    <text evidence="8">Belongs to the P-Pant transferase superfamily. AcpS family.</text>
</comment>
<reference evidence="10" key="1">
    <citation type="submission" date="2020-08" db="EMBL/GenBank/DDBJ databases">
        <title>Genome public.</title>
        <authorList>
            <person name="Liu C."/>
            <person name="Sun Q."/>
        </authorList>
    </citation>
    <scope>NUCLEOTIDE SEQUENCE</scope>
    <source>
        <strain evidence="10">NSJ-31</strain>
    </source>
</reference>
<keyword evidence="4 8" id="KW-0276">Fatty acid metabolism</keyword>
<feature type="binding site" evidence="8">
    <location>
        <position position="6"/>
    </location>
    <ligand>
        <name>Mg(2+)</name>
        <dbReference type="ChEBI" id="CHEBI:18420"/>
    </ligand>
</feature>
<dbReference type="Gene3D" id="3.90.470.20">
    <property type="entry name" value="4'-phosphopantetheinyl transferase domain"/>
    <property type="match status" value="1"/>
</dbReference>
<dbReference type="GO" id="GO:0005737">
    <property type="term" value="C:cytoplasm"/>
    <property type="evidence" value="ECO:0007669"/>
    <property type="project" value="UniProtKB-SubCell"/>
</dbReference>
<feature type="binding site" evidence="8">
    <location>
        <position position="53"/>
    </location>
    <ligand>
        <name>Mg(2+)</name>
        <dbReference type="ChEBI" id="CHEBI:18420"/>
    </ligand>
</feature>
<dbReference type="InterPro" id="IPR004568">
    <property type="entry name" value="Ppantetheine-prot_Trfase_dom"/>
</dbReference>
<keyword evidence="2 8" id="KW-0808">Transferase</keyword>
<keyword evidence="5 8" id="KW-0460">Magnesium</keyword>
<evidence type="ECO:0000256" key="3">
    <source>
        <dbReference type="ARBA" id="ARBA00022723"/>
    </source>
</evidence>
<dbReference type="EC" id="2.7.8.7" evidence="8"/>
<organism evidence="10 11">
    <name type="scientific">Ligaoa zhengdingensis</name>
    <dbReference type="NCBI Taxonomy" id="2763658"/>
    <lineage>
        <taxon>Bacteria</taxon>
        <taxon>Bacillati</taxon>
        <taxon>Bacillota</taxon>
        <taxon>Clostridia</taxon>
        <taxon>Eubacteriales</taxon>
        <taxon>Oscillospiraceae</taxon>
        <taxon>Ligaoa</taxon>
    </lineage>
</organism>
<dbReference type="AlphaFoldDB" id="A0A926DXB2"/>
<keyword evidence="7 8" id="KW-0275">Fatty acid biosynthesis</keyword>
<comment type="subcellular location">
    <subcellularLocation>
        <location evidence="8">Cytoplasm</location>
    </subcellularLocation>
</comment>
<evidence type="ECO:0000313" key="11">
    <source>
        <dbReference type="Proteomes" id="UP000653127"/>
    </source>
</evidence>
<keyword evidence="11" id="KW-1185">Reference proteome</keyword>
<dbReference type="GO" id="GO:0000287">
    <property type="term" value="F:magnesium ion binding"/>
    <property type="evidence" value="ECO:0007669"/>
    <property type="project" value="UniProtKB-UniRule"/>
</dbReference>
<name>A0A926DXB2_9FIRM</name>
<evidence type="ECO:0000256" key="6">
    <source>
        <dbReference type="ARBA" id="ARBA00023098"/>
    </source>
</evidence>
<dbReference type="GO" id="GO:0008897">
    <property type="term" value="F:holo-[acyl-carrier-protein] synthase activity"/>
    <property type="evidence" value="ECO:0007669"/>
    <property type="project" value="UniProtKB-UniRule"/>
</dbReference>
<evidence type="ECO:0000259" key="9">
    <source>
        <dbReference type="Pfam" id="PF01648"/>
    </source>
</evidence>
<keyword evidence="3 8" id="KW-0479">Metal-binding</keyword>